<dbReference type="InterPro" id="IPR035901">
    <property type="entry name" value="GIY-YIG_endonuc_sf"/>
</dbReference>
<dbReference type="Gene3D" id="3.40.1440.10">
    <property type="entry name" value="GIY-YIG endonuclease"/>
    <property type="match status" value="1"/>
</dbReference>
<feature type="domain" description="GIY-YIG" evidence="2">
    <location>
        <begin position="13"/>
        <end position="90"/>
    </location>
</feature>
<evidence type="ECO:0000259" key="2">
    <source>
        <dbReference type="PROSITE" id="PS50164"/>
    </source>
</evidence>
<comment type="similarity">
    <text evidence="1">Belongs to the UPF0213 family.</text>
</comment>
<dbReference type="Pfam" id="PF01541">
    <property type="entry name" value="GIY-YIG"/>
    <property type="match status" value="1"/>
</dbReference>
<evidence type="ECO:0000313" key="3">
    <source>
        <dbReference type="EMBL" id="OGK29833.1"/>
    </source>
</evidence>
<dbReference type="InterPro" id="IPR050190">
    <property type="entry name" value="UPF0213_domain"/>
</dbReference>
<dbReference type="PANTHER" id="PTHR34477">
    <property type="entry name" value="UPF0213 PROTEIN YHBQ"/>
    <property type="match status" value="1"/>
</dbReference>
<evidence type="ECO:0000256" key="1">
    <source>
        <dbReference type="ARBA" id="ARBA00007435"/>
    </source>
</evidence>
<dbReference type="PANTHER" id="PTHR34477:SF1">
    <property type="entry name" value="UPF0213 PROTEIN YHBQ"/>
    <property type="match status" value="1"/>
</dbReference>
<dbReference type="AlphaFoldDB" id="A0A1F7HFK2"/>
<organism evidence="3 4">
    <name type="scientific">Candidatus Roizmanbacteria bacterium RIFCSPHIGHO2_12_FULL_33_9</name>
    <dbReference type="NCBI Taxonomy" id="1802045"/>
    <lineage>
        <taxon>Bacteria</taxon>
        <taxon>Candidatus Roizmaniibacteriota</taxon>
    </lineage>
</organism>
<comment type="caution">
    <text evidence="3">The sequence shown here is derived from an EMBL/GenBank/DDBJ whole genome shotgun (WGS) entry which is preliminary data.</text>
</comment>
<evidence type="ECO:0000313" key="4">
    <source>
        <dbReference type="Proteomes" id="UP000177199"/>
    </source>
</evidence>
<name>A0A1F7HFK2_9BACT</name>
<accession>A0A1F7HFK2</accession>
<dbReference type="Proteomes" id="UP000177199">
    <property type="component" value="Unassembled WGS sequence"/>
</dbReference>
<protein>
    <recommendedName>
        <fullName evidence="2">GIY-YIG domain-containing protein</fullName>
    </recommendedName>
</protein>
<dbReference type="EMBL" id="MFZV01000056">
    <property type="protein sequence ID" value="OGK29833.1"/>
    <property type="molecule type" value="Genomic_DNA"/>
</dbReference>
<dbReference type="InterPro" id="IPR000305">
    <property type="entry name" value="GIY-YIG_endonuc"/>
</dbReference>
<dbReference type="SUPFAM" id="SSF82771">
    <property type="entry name" value="GIY-YIG endonuclease"/>
    <property type="match status" value="1"/>
</dbReference>
<sequence>MIETSDVSFSKKYKYYVYLLYSYKDGGFYIGFTEDLKVRLISHAKGKNSATKDRRPLKLLHYEYFINKADAKAREEFLKSGYGRKQLKQILKRTLSTFDTKSSILSLSKPPQRWNHID</sequence>
<reference evidence="3 4" key="1">
    <citation type="journal article" date="2016" name="Nat. Commun.">
        <title>Thousands of microbial genomes shed light on interconnected biogeochemical processes in an aquifer system.</title>
        <authorList>
            <person name="Anantharaman K."/>
            <person name="Brown C.T."/>
            <person name="Hug L.A."/>
            <person name="Sharon I."/>
            <person name="Castelle C.J."/>
            <person name="Probst A.J."/>
            <person name="Thomas B.C."/>
            <person name="Singh A."/>
            <person name="Wilkins M.J."/>
            <person name="Karaoz U."/>
            <person name="Brodie E.L."/>
            <person name="Williams K.H."/>
            <person name="Hubbard S.S."/>
            <person name="Banfield J.F."/>
        </authorList>
    </citation>
    <scope>NUCLEOTIDE SEQUENCE [LARGE SCALE GENOMIC DNA]</scope>
</reference>
<gene>
    <name evidence="3" type="ORF">A3F29_00095</name>
</gene>
<dbReference type="PROSITE" id="PS50164">
    <property type="entry name" value="GIY_YIG"/>
    <property type="match status" value="1"/>
</dbReference>
<proteinExistence type="inferred from homology"/>